<name>A0AAU8JST4_9ACTN</name>
<dbReference type="EMBL" id="CP159872">
    <property type="protein sequence ID" value="XCM78831.1"/>
    <property type="molecule type" value="Genomic_DNA"/>
</dbReference>
<dbReference type="RefSeq" id="WP_354639026.1">
    <property type="nucleotide sequence ID" value="NZ_CP159872.1"/>
</dbReference>
<proteinExistence type="predicted"/>
<dbReference type="KEGG" id="kcm:ABWK59_07725"/>
<dbReference type="AlphaFoldDB" id="A0AAU8JST4"/>
<sequence>MNSFVLIAAVVHFAVVVPVGRLQDRFQPVKTVPVKKADCPECLSCVPAAATRCAHCTTEPAGRPGFPAQALQTR</sequence>
<gene>
    <name evidence="1" type="ORF">ABWK59_07725</name>
</gene>
<organism evidence="1">
    <name type="scientific">Kitasatospora camelliae</name>
    <dbReference type="NCBI Taxonomy" id="3156397"/>
    <lineage>
        <taxon>Bacteria</taxon>
        <taxon>Bacillati</taxon>
        <taxon>Actinomycetota</taxon>
        <taxon>Actinomycetes</taxon>
        <taxon>Kitasatosporales</taxon>
        <taxon>Streptomycetaceae</taxon>
        <taxon>Kitasatospora</taxon>
    </lineage>
</organism>
<accession>A0AAU8JST4</accession>
<reference evidence="1" key="1">
    <citation type="submission" date="2024-06" db="EMBL/GenBank/DDBJ databases">
        <title>The genome sequences of Kitasatospora sp. strain HUAS MG31.</title>
        <authorList>
            <person name="Mo P."/>
        </authorList>
    </citation>
    <scope>NUCLEOTIDE SEQUENCE</scope>
    <source>
        <strain evidence="1">HUAS MG31</strain>
    </source>
</reference>
<protein>
    <recommendedName>
        <fullName evidence="2">Attachment p12 family protein</fullName>
    </recommendedName>
</protein>
<evidence type="ECO:0000313" key="1">
    <source>
        <dbReference type="EMBL" id="XCM78831.1"/>
    </source>
</evidence>
<evidence type="ECO:0008006" key="2">
    <source>
        <dbReference type="Google" id="ProtNLM"/>
    </source>
</evidence>